<dbReference type="GO" id="GO:0030255">
    <property type="term" value="P:protein secretion by the type IV secretion system"/>
    <property type="evidence" value="ECO:0007669"/>
    <property type="project" value="InterPro"/>
</dbReference>
<dbReference type="HOGENOM" id="CLU_072598_0_0_4"/>
<organism evidence="7 8">
    <name type="scientific">Thiobacillus denitrificans (strain ATCC 25259 / T1)</name>
    <dbReference type="NCBI Taxonomy" id="292415"/>
    <lineage>
        <taxon>Bacteria</taxon>
        <taxon>Pseudomonadati</taxon>
        <taxon>Pseudomonadota</taxon>
        <taxon>Betaproteobacteria</taxon>
        <taxon>Nitrosomonadales</taxon>
        <taxon>Thiobacillaceae</taxon>
        <taxon>Thiobacillus</taxon>
    </lineage>
</organism>
<feature type="transmembrane region" description="Helical" evidence="6">
    <location>
        <begin position="182"/>
        <end position="199"/>
    </location>
</feature>
<evidence type="ECO:0000256" key="5">
    <source>
        <dbReference type="SAM" id="MobiDB-lite"/>
    </source>
</evidence>
<keyword evidence="3 6" id="KW-1133">Transmembrane helix</keyword>
<feature type="transmembrane region" description="Helical" evidence="6">
    <location>
        <begin position="60"/>
        <end position="77"/>
    </location>
</feature>
<feature type="compositionally biased region" description="Pro residues" evidence="5">
    <location>
        <begin position="316"/>
        <end position="331"/>
    </location>
</feature>
<dbReference type="Pfam" id="PF04610">
    <property type="entry name" value="TrbL"/>
    <property type="match status" value="1"/>
</dbReference>
<evidence type="ECO:0000256" key="4">
    <source>
        <dbReference type="ARBA" id="ARBA00023136"/>
    </source>
</evidence>
<dbReference type="STRING" id="292415.Tbd_1817"/>
<feature type="transmembrane region" description="Helical" evidence="6">
    <location>
        <begin position="254"/>
        <end position="279"/>
    </location>
</feature>
<accession>Q3SHW3</accession>
<sequence length="331" mass="34753">MALGDISGLLSPLIEHAAAMSSAYVPLGKTFLALAVSMSAIFAIYEWWLGGGASDALARLTRAGLILTIPLTLLFGWDGYMKTLTEFFSKELTAPIVAVDGSGSGPEAVKNAITKLSQSMFPNSRTVDERSTWEQVRDFITSEESIGGAVLSSLTAALFELLLFLIALVVSLALIYALYGPLLALQLGVIFGPLLIAWMPFQPLSHLARNWLTFMLAQGFALVVGVTVAILGANAIAGYSDLMIEMARDPSLPWYLEIGAQFGGFMAMTAVLVYISFMLFRADDIAAAMIGGGGAGMGGVGAAVMSRIKLARAPSTKPPGSPPPAKPPSGG</sequence>
<keyword evidence="8" id="KW-1185">Reference proteome</keyword>
<dbReference type="InterPro" id="IPR007688">
    <property type="entry name" value="Conjugal_tfr_TrbL/VirB6"/>
</dbReference>
<dbReference type="AlphaFoldDB" id="Q3SHW3"/>
<feature type="transmembrane region" description="Helical" evidence="6">
    <location>
        <begin position="154"/>
        <end position="175"/>
    </location>
</feature>
<keyword evidence="2 6" id="KW-0812">Transmembrane</keyword>
<dbReference type="RefSeq" id="WP_011312329.1">
    <property type="nucleotide sequence ID" value="NC_007404.1"/>
</dbReference>
<reference evidence="7 8" key="1">
    <citation type="journal article" date="2006" name="J. Bacteriol.">
        <title>The genome sequence of the obligately chemolithoautotrophic, facultatively anaerobic bacterium Thiobacillus denitrificans.</title>
        <authorList>
            <person name="Beller H.R."/>
            <person name="Chain P.S."/>
            <person name="Letain T.E."/>
            <person name="Chakicherla A."/>
            <person name="Larimer F.W."/>
            <person name="Richardson P.M."/>
            <person name="Coleman M.A."/>
            <person name="Wood A.P."/>
            <person name="Kelly D.P."/>
        </authorList>
    </citation>
    <scope>NUCLEOTIDE SEQUENCE [LARGE SCALE GENOMIC DNA]</scope>
    <source>
        <strain evidence="7 8">ATCC 25259</strain>
    </source>
</reference>
<evidence type="ECO:0000313" key="7">
    <source>
        <dbReference type="EMBL" id="AAZ97770.1"/>
    </source>
</evidence>
<evidence type="ECO:0000313" key="8">
    <source>
        <dbReference type="Proteomes" id="UP000008291"/>
    </source>
</evidence>
<name>Q3SHW3_THIDA</name>
<feature type="region of interest" description="Disordered" evidence="5">
    <location>
        <begin position="312"/>
        <end position="331"/>
    </location>
</feature>
<feature type="transmembrane region" description="Helical" evidence="6">
    <location>
        <begin position="285"/>
        <end position="305"/>
    </location>
</feature>
<dbReference type="EMBL" id="CP000116">
    <property type="protein sequence ID" value="AAZ97770.1"/>
    <property type="molecule type" value="Genomic_DNA"/>
</dbReference>
<evidence type="ECO:0000256" key="6">
    <source>
        <dbReference type="SAM" id="Phobius"/>
    </source>
</evidence>
<feature type="transmembrane region" description="Helical" evidence="6">
    <location>
        <begin position="30"/>
        <end position="48"/>
    </location>
</feature>
<comment type="subcellular location">
    <subcellularLocation>
        <location evidence="1">Membrane</location>
        <topology evidence="1">Multi-pass membrane protein</topology>
    </subcellularLocation>
</comment>
<protein>
    <submittedName>
        <fullName evidence="7">Uncharacterized protein</fullName>
    </submittedName>
</protein>
<evidence type="ECO:0000256" key="2">
    <source>
        <dbReference type="ARBA" id="ARBA00022692"/>
    </source>
</evidence>
<dbReference type="Proteomes" id="UP000008291">
    <property type="component" value="Chromosome"/>
</dbReference>
<gene>
    <name evidence="7" type="ordered locus">Tbd_1817</name>
</gene>
<proteinExistence type="predicted"/>
<dbReference type="KEGG" id="tbd:Tbd_1817"/>
<keyword evidence="4 6" id="KW-0472">Membrane</keyword>
<dbReference type="GO" id="GO:0016020">
    <property type="term" value="C:membrane"/>
    <property type="evidence" value="ECO:0007669"/>
    <property type="project" value="UniProtKB-SubCell"/>
</dbReference>
<evidence type="ECO:0000256" key="1">
    <source>
        <dbReference type="ARBA" id="ARBA00004141"/>
    </source>
</evidence>
<feature type="transmembrane region" description="Helical" evidence="6">
    <location>
        <begin position="211"/>
        <end position="233"/>
    </location>
</feature>
<evidence type="ECO:0000256" key="3">
    <source>
        <dbReference type="ARBA" id="ARBA00022989"/>
    </source>
</evidence>